<protein>
    <recommendedName>
        <fullName evidence="2">FCP1 homology domain-containing protein</fullName>
    </recommendedName>
</protein>
<name>A0ABD3MCA7_9STRA</name>
<evidence type="ECO:0000313" key="4">
    <source>
        <dbReference type="Proteomes" id="UP001530293"/>
    </source>
</evidence>
<feature type="domain" description="FCP1 homology" evidence="2">
    <location>
        <begin position="453"/>
        <end position="640"/>
    </location>
</feature>
<feature type="compositionally biased region" description="Acidic residues" evidence="1">
    <location>
        <begin position="254"/>
        <end position="263"/>
    </location>
</feature>
<comment type="caution">
    <text evidence="3">The sequence shown here is derived from an EMBL/GenBank/DDBJ whole genome shotgun (WGS) entry which is preliminary data.</text>
</comment>
<dbReference type="InterPro" id="IPR023214">
    <property type="entry name" value="HAD_sf"/>
</dbReference>
<accession>A0ABD3MCA7</accession>
<feature type="region of interest" description="Disordered" evidence="1">
    <location>
        <begin position="354"/>
        <end position="413"/>
    </location>
</feature>
<feature type="compositionally biased region" description="Low complexity" evidence="1">
    <location>
        <begin position="61"/>
        <end position="78"/>
    </location>
</feature>
<feature type="compositionally biased region" description="Acidic residues" evidence="1">
    <location>
        <begin position="186"/>
        <end position="201"/>
    </location>
</feature>
<gene>
    <name evidence="3" type="ORF">ACHAWU_007387</name>
</gene>
<feature type="region of interest" description="Disordered" evidence="1">
    <location>
        <begin position="1"/>
        <end position="85"/>
    </location>
</feature>
<dbReference type="InterPro" id="IPR004274">
    <property type="entry name" value="FCP1_dom"/>
</dbReference>
<feature type="compositionally biased region" description="Polar residues" evidence="1">
    <location>
        <begin position="173"/>
        <end position="184"/>
    </location>
</feature>
<dbReference type="Proteomes" id="UP001530293">
    <property type="component" value="Unassembled WGS sequence"/>
</dbReference>
<feature type="compositionally biased region" description="Polar residues" evidence="1">
    <location>
        <begin position="18"/>
        <end position="39"/>
    </location>
</feature>
<proteinExistence type="predicted"/>
<dbReference type="SUPFAM" id="SSF56784">
    <property type="entry name" value="HAD-like"/>
    <property type="match status" value="1"/>
</dbReference>
<dbReference type="EMBL" id="JALLBG020000150">
    <property type="protein sequence ID" value="KAL3761428.1"/>
    <property type="molecule type" value="Genomic_DNA"/>
</dbReference>
<dbReference type="InterPro" id="IPR036412">
    <property type="entry name" value="HAD-like_sf"/>
</dbReference>
<dbReference type="Gene3D" id="3.40.50.1000">
    <property type="entry name" value="HAD superfamily/HAD-like"/>
    <property type="match status" value="1"/>
</dbReference>
<dbReference type="Pfam" id="PF03031">
    <property type="entry name" value="NIF"/>
    <property type="match status" value="2"/>
</dbReference>
<feature type="compositionally biased region" description="Pro residues" evidence="1">
    <location>
        <begin position="1"/>
        <end position="15"/>
    </location>
</feature>
<feature type="compositionally biased region" description="Low complexity" evidence="1">
    <location>
        <begin position="242"/>
        <end position="252"/>
    </location>
</feature>
<feature type="region of interest" description="Disordered" evidence="1">
    <location>
        <begin position="170"/>
        <end position="215"/>
    </location>
</feature>
<feature type="compositionally biased region" description="Polar residues" evidence="1">
    <location>
        <begin position="203"/>
        <end position="215"/>
    </location>
</feature>
<sequence length="663" mass="73037">MTAAHTPPPPPPPPSSSCYRSPQRTPNNASNNYASTHTPILSAKRPKKWSASPKSTHNVVAASSSATATTPSNSLSSPPTTPEMMGKLKKKLHATTLSPMHNVRPVPRDSHHVPTSNNYCASSSTAITAANATSASLSTSTSTTKDAADYARLHETRSKMKKHPLTMIEELEVSSSINETTNAADGNDEEEEKQLQEDETAAELTNANNGPSSASWVGRKVDAIFSPVLSFLSGTTTTTTATNATTTAASSTPAEEDDEDDEEGKFLQRSPTTQSSTYLESNSGSYMQENEEEEHANNDITASSSTTISAAALTAARRSSTNSSSSVTTVVDVDGDVTMAENNYKLHYRYEEEEEEEVVVSTTTTTTRYHDEESPPTADKYTVSSSRADEEDGGYSNDANNTNTANAEDDEEEEEEFNPYLFIKCLPPYHYAIPPGWISRPKALPPPNYTSHPPTPPICLVLDLDETLVHCTVEAVPDADMVFPVEFHGVEYLVHVRCRPYLREFLEMVHEKFEVVIFTASQQVYADKLLDKIDPEALRTFSFAHSLTHHSPFLNLSTNNTNKEGKFIRHRMFRDSCLPVEGNFLKDLNILGRDLSKAVLVDNSPHAFGYQVDNGIPIESWFDDPTDKELLKLELFLRTLHGVEDVREVVRKTFHTHQLVLEA</sequence>
<dbReference type="InterPro" id="IPR050365">
    <property type="entry name" value="TIM50"/>
</dbReference>
<evidence type="ECO:0000259" key="2">
    <source>
        <dbReference type="PROSITE" id="PS50969"/>
    </source>
</evidence>
<dbReference type="SMART" id="SM00577">
    <property type="entry name" value="CPDc"/>
    <property type="match status" value="1"/>
</dbReference>
<dbReference type="CDD" id="cd07521">
    <property type="entry name" value="HAD_FCP1-like"/>
    <property type="match status" value="1"/>
</dbReference>
<reference evidence="3 4" key="1">
    <citation type="submission" date="2024-10" db="EMBL/GenBank/DDBJ databases">
        <title>Updated reference genomes for cyclostephanoid diatoms.</title>
        <authorList>
            <person name="Roberts W.R."/>
            <person name="Alverson A.J."/>
        </authorList>
    </citation>
    <scope>NUCLEOTIDE SEQUENCE [LARGE SCALE GENOMIC DNA]</scope>
    <source>
        <strain evidence="3 4">AJA232-27</strain>
    </source>
</reference>
<feature type="compositionally biased region" description="Low complexity" evidence="1">
    <location>
        <begin position="397"/>
        <end position="406"/>
    </location>
</feature>
<evidence type="ECO:0000256" key="1">
    <source>
        <dbReference type="SAM" id="MobiDB-lite"/>
    </source>
</evidence>
<dbReference type="PROSITE" id="PS50969">
    <property type="entry name" value="FCP1"/>
    <property type="match status" value="1"/>
</dbReference>
<keyword evidence="4" id="KW-1185">Reference proteome</keyword>
<dbReference type="AlphaFoldDB" id="A0ABD3MCA7"/>
<dbReference type="PANTHER" id="PTHR12210">
    <property type="entry name" value="DULLARD PROTEIN PHOSPHATASE"/>
    <property type="match status" value="1"/>
</dbReference>
<feature type="compositionally biased region" description="Polar residues" evidence="1">
    <location>
        <begin position="269"/>
        <end position="288"/>
    </location>
</feature>
<organism evidence="3 4">
    <name type="scientific">Discostella pseudostelligera</name>
    <dbReference type="NCBI Taxonomy" id="259834"/>
    <lineage>
        <taxon>Eukaryota</taxon>
        <taxon>Sar</taxon>
        <taxon>Stramenopiles</taxon>
        <taxon>Ochrophyta</taxon>
        <taxon>Bacillariophyta</taxon>
        <taxon>Coscinodiscophyceae</taxon>
        <taxon>Thalassiosirophycidae</taxon>
        <taxon>Stephanodiscales</taxon>
        <taxon>Stephanodiscaceae</taxon>
        <taxon>Discostella</taxon>
    </lineage>
</organism>
<evidence type="ECO:0000313" key="3">
    <source>
        <dbReference type="EMBL" id="KAL3761428.1"/>
    </source>
</evidence>
<feature type="region of interest" description="Disordered" evidence="1">
    <location>
        <begin position="242"/>
        <end position="303"/>
    </location>
</feature>